<name>A0ABN8CNC0_9STRA</name>
<evidence type="ECO:0000313" key="2">
    <source>
        <dbReference type="EMBL" id="CAH0514407.1"/>
    </source>
</evidence>
<reference evidence="2 3" key="1">
    <citation type="submission" date="2021-11" db="EMBL/GenBank/DDBJ databases">
        <authorList>
            <person name="Islam A."/>
            <person name="Islam S."/>
            <person name="Flora M.S."/>
            <person name="Rahman M."/>
            <person name="Ziaur R.M."/>
            <person name="Epstein J.H."/>
            <person name="Hassan M."/>
            <person name="Klassen M."/>
            <person name="Woodard K."/>
            <person name="Webb A."/>
            <person name="Webby R.J."/>
            <person name="El Zowalaty M.E."/>
        </authorList>
    </citation>
    <scope>NUCLEOTIDE SEQUENCE [LARGE SCALE GENOMIC DNA]</scope>
    <source>
        <strain evidence="2">Pbs1</strain>
    </source>
</reference>
<evidence type="ECO:0000313" key="3">
    <source>
        <dbReference type="Proteomes" id="UP001158986"/>
    </source>
</evidence>
<feature type="region of interest" description="Disordered" evidence="1">
    <location>
        <begin position="1"/>
        <end position="20"/>
    </location>
</feature>
<dbReference type="EMBL" id="CAKLCB010000071">
    <property type="protein sequence ID" value="CAH0514407.1"/>
    <property type="molecule type" value="Genomic_DNA"/>
</dbReference>
<evidence type="ECO:0000256" key="1">
    <source>
        <dbReference type="SAM" id="MobiDB-lite"/>
    </source>
</evidence>
<comment type="caution">
    <text evidence="2">The sequence shown here is derived from an EMBL/GenBank/DDBJ whole genome shotgun (WGS) entry which is preliminary data.</text>
</comment>
<sequence length="164" mass="18906">MAEDVDCIDSESTSGDSVTPGAAALSVRWSLFTSDFPQFAWTAKNSFSAAVTTAEEARCLGQLKSFHTVGRPGYKELDAIRRLQQNEFTRFFQQKKRNLAVATADRRFVKQNIREFRKQVRIEWLSAWRGMPPRDRSEAWCIQETYVSTSEKAGLEQQWRRRSC</sequence>
<keyword evidence="3" id="KW-1185">Reference proteome</keyword>
<gene>
    <name evidence="2" type="ORF">PBS001_LOCUS1160</name>
</gene>
<dbReference type="Proteomes" id="UP001158986">
    <property type="component" value="Unassembled WGS sequence"/>
</dbReference>
<accession>A0ABN8CNC0</accession>
<proteinExistence type="predicted"/>
<protein>
    <submittedName>
        <fullName evidence="2">Uncharacterized protein</fullName>
    </submittedName>
</protein>
<organism evidence="2 3">
    <name type="scientific">Peronospora belbahrii</name>
    <dbReference type="NCBI Taxonomy" id="622444"/>
    <lineage>
        <taxon>Eukaryota</taxon>
        <taxon>Sar</taxon>
        <taxon>Stramenopiles</taxon>
        <taxon>Oomycota</taxon>
        <taxon>Peronosporomycetes</taxon>
        <taxon>Peronosporales</taxon>
        <taxon>Peronosporaceae</taxon>
        <taxon>Peronospora</taxon>
    </lineage>
</organism>